<reference evidence="10" key="1">
    <citation type="submission" date="2020-11" db="EMBL/GenBank/DDBJ databases">
        <authorList>
            <person name="Tran Van P."/>
        </authorList>
    </citation>
    <scope>NUCLEOTIDE SEQUENCE</scope>
</reference>
<keyword evidence="5" id="KW-0808">Transferase</keyword>
<dbReference type="NCBIfam" id="TIGR02428">
    <property type="entry name" value="pcaJ_scoB_fam"/>
    <property type="match status" value="1"/>
</dbReference>
<dbReference type="InterPro" id="IPR004163">
    <property type="entry name" value="CoA_transf_BS"/>
</dbReference>
<evidence type="ECO:0000256" key="8">
    <source>
        <dbReference type="ARBA" id="ARBA00054372"/>
    </source>
</evidence>
<dbReference type="NCBIfam" id="TIGR02429">
    <property type="entry name" value="pcaI_scoA_fam"/>
    <property type="match status" value="1"/>
</dbReference>
<dbReference type="UniPathway" id="UPA00929">
    <property type="reaction ID" value="UER00894"/>
</dbReference>
<dbReference type="SUPFAM" id="SSF100950">
    <property type="entry name" value="NagB/RpiA/CoA transferase-like"/>
    <property type="match status" value="2"/>
</dbReference>
<name>A0A7R9CZJ9_TIMPO</name>
<evidence type="ECO:0000256" key="6">
    <source>
        <dbReference type="ARBA" id="ARBA00022946"/>
    </source>
</evidence>
<comment type="similarity">
    <text evidence="3">Belongs to the 3-oxoacid CoA-transferase family.</text>
</comment>
<comment type="pathway">
    <text evidence="2">Ketone metabolism; succinyl-CoA degradation; acetoacetyl-CoA from succinyl-CoA: step 1/1.</text>
</comment>
<dbReference type="GO" id="GO:0005739">
    <property type="term" value="C:mitochondrion"/>
    <property type="evidence" value="ECO:0007669"/>
    <property type="project" value="UniProtKB-SubCell"/>
</dbReference>
<proteinExistence type="inferred from homology"/>
<dbReference type="SMART" id="SM00882">
    <property type="entry name" value="CoA_trans"/>
    <property type="match status" value="2"/>
</dbReference>
<dbReference type="PROSITE" id="PS01273">
    <property type="entry name" value="COA_TRANSF_1"/>
    <property type="match status" value="1"/>
</dbReference>
<evidence type="ECO:0000256" key="7">
    <source>
        <dbReference type="ARBA" id="ARBA00023128"/>
    </source>
</evidence>
<evidence type="ECO:0000256" key="4">
    <source>
        <dbReference type="ARBA" id="ARBA00012490"/>
    </source>
</evidence>
<accession>A0A7R9CZJ9</accession>
<comment type="function">
    <text evidence="8">Key enzyme for ketone body catabolism. Transfers the CoA moiety from succinate to acetoacetate. Formation of the enzyme-CoA intermediate proceeds via an unstable anhydride species formed between the carboxylate groups of the enzyme and substrate.</text>
</comment>
<dbReference type="Gene3D" id="3.40.1080.10">
    <property type="entry name" value="Glutaconate Coenzyme A-transferase"/>
    <property type="match status" value="2"/>
</dbReference>
<gene>
    <name evidence="10" type="ORF">TPSB3V08_LOCUS4433</name>
</gene>
<dbReference type="GO" id="GO:0008260">
    <property type="term" value="F:succinyl-CoA:3-oxo-acid CoA-transferase activity"/>
    <property type="evidence" value="ECO:0007669"/>
    <property type="project" value="UniProtKB-EC"/>
</dbReference>
<evidence type="ECO:0000256" key="1">
    <source>
        <dbReference type="ARBA" id="ARBA00004173"/>
    </source>
</evidence>
<dbReference type="AlphaFoldDB" id="A0A7R9CZJ9"/>
<dbReference type="EC" id="2.8.3.5" evidence="4"/>
<dbReference type="PANTHER" id="PTHR13707">
    <property type="entry name" value="KETOACID-COENZYME A TRANSFERASE"/>
    <property type="match status" value="1"/>
</dbReference>
<dbReference type="FunFam" id="3.40.1080.10:FF:000002">
    <property type="entry name" value="Succinyl-CoA:3-ketoacid-coenzyme A transferase, mitochondrial"/>
    <property type="match status" value="1"/>
</dbReference>
<dbReference type="FunFam" id="3.40.1080.10:FF:000001">
    <property type="entry name" value="Succinyl-coa:3-ketoacid-coenzyme a transferase subunit b"/>
    <property type="match status" value="1"/>
</dbReference>
<dbReference type="PROSITE" id="PS01274">
    <property type="entry name" value="COA_TRANSF_2"/>
    <property type="match status" value="1"/>
</dbReference>
<dbReference type="InterPro" id="IPR004165">
    <property type="entry name" value="CoA_trans_fam_I"/>
</dbReference>
<sequence length="608" mass="65881">MSDASVSWWRTLETQSRRLSTFGCVGPVVLERFKIDKLQQLVNIVDAVQTVKLCDLTVDQKYPVDKLKAVITMFGRRLIAYLDGEFCVFLSCRFGTLSDEDVCEPNKEKLICSLSISRKCSSNSKHKIFNSSAESVYDIQDGAKLLVGGFGICGTPDNLIGALNDSCVKDLTVVSNNCGLEDHGLGLLLKKHSIKRLIASFVGDNSELERQYLSGNVEIELTPQGTLAERIRAGGAGIPAFYTPTAYGTIVQEGGVPIKYSTDGKVQIASKKKDTEEFDGKRYVLEYAIKGDFALVKAYKADEKGNLIFRKSARNFNPAMCKAARVCIAEVEEIVPVGTIGPDEVHVPGIYVDRIVKSDKCDKKIEKVTIQKEEGVASMTNLSPAAQMRERIIRRAALEFKDGMYANLGIGIPVLASNYIPPSINVTLQSENGILGLGPFPKKSEVDADLINAGKQTVTVTPGASFFGSDESFAMIRGGHIDLTILGAMEVSCYGDLANWMIPGKMVKGMGGAMDLVAAPGTKVVVTMEHTAKDGSHKILPHCSLPLTGKKCVDLIITEKGVFEVDPEEGLTLIEIADSVELADILQSTGCEFQVSPDLKPMAQISIS</sequence>
<keyword evidence="7" id="KW-0496">Mitochondrion</keyword>
<evidence type="ECO:0000313" key="10">
    <source>
        <dbReference type="EMBL" id="CAD7404318.1"/>
    </source>
</evidence>
<dbReference type="InterPro" id="IPR012791">
    <property type="entry name" value="3-oxoacid_CoA-transf_B"/>
</dbReference>
<comment type="subcellular location">
    <subcellularLocation>
        <location evidence="1">Mitochondrion</location>
    </subcellularLocation>
</comment>
<organism evidence="10">
    <name type="scientific">Timema poppense</name>
    <name type="common">Walking stick</name>
    <dbReference type="NCBI Taxonomy" id="170557"/>
    <lineage>
        <taxon>Eukaryota</taxon>
        <taxon>Metazoa</taxon>
        <taxon>Ecdysozoa</taxon>
        <taxon>Arthropoda</taxon>
        <taxon>Hexapoda</taxon>
        <taxon>Insecta</taxon>
        <taxon>Pterygota</taxon>
        <taxon>Neoptera</taxon>
        <taxon>Polyneoptera</taxon>
        <taxon>Phasmatodea</taxon>
        <taxon>Timematodea</taxon>
        <taxon>Timematoidea</taxon>
        <taxon>Timematidae</taxon>
        <taxon>Timema</taxon>
    </lineage>
</organism>
<dbReference type="EMBL" id="OD002131">
    <property type="protein sequence ID" value="CAD7404318.1"/>
    <property type="molecule type" value="Genomic_DNA"/>
</dbReference>
<evidence type="ECO:0000256" key="5">
    <source>
        <dbReference type="ARBA" id="ARBA00022679"/>
    </source>
</evidence>
<evidence type="ECO:0000256" key="2">
    <source>
        <dbReference type="ARBA" id="ARBA00004753"/>
    </source>
</evidence>
<evidence type="ECO:0000256" key="9">
    <source>
        <dbReference type="ARBA" id="ARBA00075112"/>
    </source>
</evidence>
<dbReference type="PANTHER" id="PTHR13707:SF23">
    <property type="entry name" value="SUCCINYL-COA:3-KETOACID-COENZYME A TRANSFERASE"/>
    <property type="match status" value="1"/>
</dbReference>
<dbReference type="Pfam" id="PF01144">
    <property type="entry name" value="CoA_trans"/>
    <property type="match status" value="2"/>
</dbReference>
<dbReference type="InterPro" id="IPR004164">
    <property type="entry name" value="CoA_transf_AS"/>
</dbReference>
<keyword evidence="6" id="KW-0809">Transit peptide</keyword>
<protein>
    <recommendedName>
        <fullName evidence="9">3-oxoacid CoA-transferase</fullName>
        <ecNumber evidence="4">2.8.3.5</ecNumber>
    </recommendedName>
    <alternativeName>
        <fullName evidence="9">3-oxoacid CoA-transferase</fullName>
    </alternativeName>
</protein>
<dbReference type="InterPro" id="IPR037171">
    <property type="entry name" value="NagB/RpiA_transferase-like"/>
</dbReference>
<dbReference type="InterPro" id="IPR012792">
    <property type="entry name" value="3-oxoacid_CoA-transf_A"/>
</dbReference>
<evidence type="ECO:0000256" key="3">
    <source>
        <dbReference type="ARBA" id="ARBA00007154"/>
    </source>
</evidence>